<accession>A0ABR9FKN5</accession>
<feature type="region of interest" description="Disordered" evidence="2">
    <location>
        <begin position="178"/>
        <end position="199"/>
    </location>
</feature>
<reference evidence="3 4" key="1">
    <citation type="submission" date="2020-07" db="EMBL/GenBank/DDBJ databases">
        <title>Halophilic bacteria isolated from french cheeses.</title>
        <authorList>
            <person name="Kothe C.I."/>
            <person name="Farah-Kraiem B."/>
            <person name="Renault P."/>
            <person name="Dridi B."/>
        </authorList>
    </citation>
    <scope>NUCLEOTIDE SEQUENCE [LARGE SCALE GENOMIC DNA]</scope>
    <source>
        <strain evidence="3 4">FME14</strain>
    </source>
</reference>
<protein>
    <submittedName>
        <fullName evidence="3">J domain-containing protein</fullName>
    </submittedName>
</protein>
<dbReference type="EMBL" id="RRZA01000019">
    <property type="protein sequence ID" value="MBE0457403.1"/>
    <property type="molecule type" value="Genomic_DNA"/>
</dbReference>
<name>A0ABR9FKN5_9GAMM</name>
<evidence type="ECO:0000313" key="4">
    <source>
        <dbReference type="Proteomes" id="UP000707245"/>
    </source>
</evidence>
<dbReference type="Proteomes" id="UP000707245">
    <property type="component" value="Unassembled WGS sequence"/>
</dbReference>
<gene>
    <name evidence="3" type="ORF">EI167_08055</name>
</gene>
<sequence>MKANTTFLQNVKQSTTAKPSSELELLWQRIEKHTKRNANFDTKKQGLFTQFKEQVEPHEQYQAQMIAQQVIHLSQFIPRKSLTVEQRSELVDWINADLDYLSNHPFTGDIDIAAISHTFRSQLDKHNQAAVNEIPASELNMFRAMLQQDFPGLELTDEQLKEITLDPKLLYQHLDEQGLGDNTEHEPNSADEAFNTGDAYSDDDEDWDDFFDQYEHFDRDEIKQQKTNSKLEKLFKSSQLNKMYKRLASKLHPDKEPDPAKKAEKHQLMQQLGEARKAKDGFTLLQLYITHFDDDVDFDEETKANLVPLLQNKIAELNALHRRQKQGNDEHTLVWRKFNGRSKAQIKENFANHIAALNNECDEIAERLGYCTTVKLLKEELNDRILDKRHMPASFQAALESMFNF</sequence>
<organism evidence="3 4">
    <name type="scientific">Pseudoalteromonas prydzensis</name>
    <dbReference type="NCBI Taxonomy" id="182141"/>
    <lineage>
        <taxon>Bacteria</taxon>
        <taxon>Pseudomonadati</taxon>
        <taxon>Pseudomonadota</taxon>
        <taxon>Gammaproteobacteria</taxon>
        <taxon>Alteromonadales</taxon>
        <taxon>Pseudoalteromonadaceae</taxon>
        <taxon>Pseudoalteromonas</taxon>
    </lineage>
</organism>
<dbReference type="InterPro" id="IPR036869">
    <property type="entry name" value="J_dom_sf"/>
</dbReference>
<proteinExistence type="predicted"/>
<comment type="caution">
    <text evidence="3">The sequence shown here is derived from an EMBL/GenBank/DDBJ whole genome shotgun (WGS) entry which is preliminary data.</text>
</comment>
<dbReference type="SUPFAM" id="SSF46565">
    <property type="entry name" value="Chaperone J-domain"/>
    <property type="match status" value="1"/>
</dbReference>
<evidence type="ECO:0000256" key="1">
    <source>
        <dbReference type="ARBA" id="ARBA00023186"/>
    </source>
</evidence>
<evidence type="ECO:0000313" key="3">
    <source>
        <dbReference type="EMBL" id="MBE0457403.1"/>
    </source>
</evidence>
<keyword evidence="4" id="KW-1185">Reference proteome</keyword>
<keyword evidence="1" id="KW-0143">Chaperone</keyword>
<dbReference type="Gene3D" id="1.10.287.110">
    <property type="entry name" value="DnaJ domain"/>
    <property type="match status" value="1"/>
</dbReference>
<dbReference type="RefSeq" id="WP_192541353.1">
    <property type="nucleotide sequence ID" value="NZ_CASHZX010000001.1"/>
</dbReference>
<evidence type="ECO:0000256" key="2">
    <source>
        <dbReference type="SAM" id="MobiDB-lite"/>
    </source>
</evidence>